<gene>
    <name evidence="2" type="ORF">HPB52_013931</name>
</gene>
<comment type="caution">
    <text evidence="2">The sequence shown here is derived from an EMBL/GenBank/DDBJ whole genome shotgun (WGS) entry which is preliminary data.</text>
</comment>
<dbReference type="Proteomes" id="UP000821837">
    <property type="component" value="Unassembled WGS sequence"/>
</dbReference>
<reference evidence="2" key="2">
    <citation type="submission" date="2021-09" db="EMBL/GenBank/DDBJ databases">
        <authorList>
            <person name="Jia N."/>
            <person name="Wang J."/>
            <person name="Shi W."/>
            <person name="Du L."/>
            <person name="Sun Y."/>
            <person name="Zhan W."/>
            <person name="Jiang J."/>
            <person name="Wang Q."/>
            <person name="Zhang B."/>
            <person name="Ji P."/>
            <person name="Sakyi L.B."/>
            <person name="Cui X."/>
            <person name="Yuan T."/>
            <person name="Jiang B."/>
            <person name="Yang W."/>
            <person name="Lam T.T.-Y."/>
            <person name="Chang Q."/>
            <person name="Ding S."/>
            <person name="Wang X."/>
            <person name="Zhu J."/>
            <person name="Ruan X."/>
            <person name="Zhao L."/>
            <person name="Wei J."/>
            <person name="Que T."/>
            <person name="Du C."/>
            <person name="Cheng J."/>
            <person name="Dai P."/>
            <person name="Han X."/>
            <person name="Huang E."/>
            <person name="Gao Y."/>
            <person name="Liu J."/>
            <person name="Shao H."/>
            <person name="Ye R."/>
            <person name="Li L."/>
            <person name="Wei W."/>
            <person name="Wang X."/>
            <person name="Wang C."/>
            <person name="Huo Q."/>
            <person name="Li W."/>
            <person name="Guo W."/>
            <person name="Chen H."/>
            <person name="Chen S."/>
            <person name="Zhou L."/>
            <person name="Zhou L."/>
            <person name="Ni X."/>
            <person name="Tian J."/>
            <person name="Zhou Y."/>
            <person name="Sheng Y."/>
            <person name="Liu T."/>
            <person name="Pan Y."/>
            <person name="Xia L."/>
            <person name="Li J."/>
            <person name="Zhao F."/>
            <person name="Cao W."/>
        </authorList>
    </citation>
    <scope>NUCLEOTIDE SEQUENCE</scope>
    <source>
        <strain evidence="2">Rsan-2018</strain>
        <tissue evidence="2">Larvae</tissue>
    </source>
</reference>
<evidence type="ECO:0000313" key="3">
    <source>
        <dbReference type="Proteomes" id="UP000821837"/>
    </source>
</evidence>
<feature type="compositionally biased region" description="Basic and acidic residues" evidence="1">
    <location>
        <begin position="15"/>
        <end position="33"/>
    </location>
</feature>
<sequence length="67" mass="7651">MRSFGKMWSHQSPANDRRPSRHDINHYTDRHGLSESAGVHGHHSMGGRPEERNEGLTTPRMLEACFP</sequence>
<evidence type="ECO:0000256" key="1">
    <source>
        <dbReference type="SAM" id="MobiDB-lite"/>
    </source>
</evidence>
<proteinExistence type="predicted"/>
<evidence type="ECO:0000313" key="2">
    <source>
        <dbReference type="EMBL" id="KAH7956965.1"/>
    </source>
</evidence>
<dbReference type="AlphaFoldDB" id="A0A9D4PWE4"/>
<accession>A0A9D4PWE4</accession>
<keyword evidence="3" id="KW-1185">Reference proteome</keyword>
<organism evidence="2 3">
    <name type="scientific">Rhipicephalus sanguineus</name>
    <name type="common">Brown dog tick</name>
    <name type="synonym">Ixodes sanguineus</name>
    <dbReference type="NCBI Taxonomy" id="34632"/>
    <lineage>
        <taxon>Eukaryota</taxon>
        <taxon>Metazoa</taxon>
        <taxon>Ecdysozoa</taxon>
        <taxon>Arthropoda</taxon>
        <taxon>Chelicerata</taxon>
        <taxon>Arachnida</taxon>
        <taxon>Acari</taxon>
        <taxon>Parasitiformes</taxon>
        <taxon>Ixodida</taxon>
        <taxon>Ixodoidea</taxon>
        <taxon>Ixodidae</taxon>
        <taxon>Rhipicephalinae</taxon>
        <taxon>Rhipicephalus</taxon>
        <taxon>Rhipicephalus</taxon>
    </lineage>
</organism>
<name>A0A9D4PWE4_RHISA</name>
<protein>
    <submittedName>
        <fullName evidence="2">Uncharacterized protein</fullName>
    </submittedName>
</protein>
<reference evidence="2" key="1">
    <citation type="journal article" date="2020" name="Cell">
        <title>Large-Scale Comparative Analyses of Tick Genomes Elucidate Their Genetic Diversity and Vector Capacities.</title>
        <authorList>
            <consortium name="Tick Genome and Microbiome Consortium (TIGMIC)"/>
            <person name="Jia N."/>
            <person name="Wang J."/>
            <person name="Shi W."/>
            <person name="Du L."/>
            <person name="Sun Y."/>
            <person name="Zhan W."/>
            <person name="Jiang J.F."/>
            <person name="Wang Q."/>
            <person name="Zhang B."/>
            <person name="Ji P."/>
            <person name="Bell-Sakyi L."/>
            <person name="Cui X.M."/>
            <person name="Yuan T.T."/>
            <person name="Jiang B.G."/>
            <person name="Yang W.F."/>
            <person name="Lam T.T."/>
            <person name="Chang Q.C."/>
            <person name="Ding S.J."/>
            <person name="Wang X.J."/>
            <person name="Zhu J.G."/>
            <person name="Ruan X.D."/>
            <person name="Zhao L."/>
            <person name="Wei J.T."/>
            <person name="Ye R.Z."/>
            <person name="Que T.C."/>
            <person name="Du C.H."/>
            <person name="Zhou Y.H."/>
            <person name="Cheng J.X."/>
            <person name="Dai P.F."/>
            <person name="Guo W.B."/>
            <person name="Han X.H."/>
            <person name="Huang E.J."/>
            <person name="Li L.F."/>
            <person name="Wei W."/>
            <person name="Gao Y.C."/>
            <person name="Liu J.Z."/>
            <person name="Shao H.Z."/>
            <person name="Wang X."/>
            <person name="Wang C.C."/>
            <person name="Yang T.C."/>
            <person name="Huo Q.B."/>
            <person name="Li W."/>
            <person name="Chen H.Y."/>
            <person name="Chen S.E."/>
            <person name="Zhou L.G."/>
            <person name="Ni X.B."/>
            <person name="Tian J.H."/>
            <person name="Sheng Y."/>
            <person name="Liu T."/>
            <person name="Pan Y.S."/>
            <person name="Xia L.Y."/>
            <person name="Li J."/>
            <person name="Zhao F."/>
            <person name="Cao W.C."/>
        </authorList>
    </citation>
    <scope>NUCLEOTIDE SEQUENCE</scope>
    <source>
        <strain evidence="2">Rsan-2018</strain>
    </source>
</reference>
<feature type="region of interest" description="Disordered" evidence="1">
    <location>
        <begin position="1"/>
        <end position="67"/>
    </location>
</feature>
<dbReference type="EMBL" id="JABSTV010001250">
    <property type="protein sequence ID" value="KAH7956965.1"/>
    <property type="molecule type" value="Genomic_DNA"/>
</dbReference>